<keyword evidence="4 6" id="KW-0274">FAD</keyword>
<feature type="chain" id="PRO_5017345033" description="FAD dependent oxidoreductase domain-containing protein" evidence="7">
    <location>
        <begin position="20"/>
        <end position="359"/>
    </location>
</feature>
<dbReference type="OrthoDB" id="2015447at2759"/>
<dbReference type="Pfam" id="PF01266">
    <property type="entry name" value="DAO"/>
    <property type="match status" value="1"/>
</dbReference>
<evidence type="ECO:0000256" key="2">
    <source>
        <dbReference type="ARBA" id="ARBA00006730"/>
    </source>
</evidence>
<keyword evidence="10" id="KW-1185">Reference proteome</keyword>
<name>A0A397UT98_9GLOM</name>
<keyword evidence="7" id="KW-0732">Signal</keyword>
<evidence type="ECO:0000256" key="3">
    <source>
        <dbReference type="ARBA" id="ARBA00022630"/>
    </source>
</evidence>
<dbReference type="Gene3D" id="3.30.9.10">
    <property type="entry name" value="D-Amino Acid Oxidase, subunit A, domain 2"/>
    <property type="match status" value="1"/>
</dbReference>
<evidence type="ECO:0000256" key="6">
    <source>
        <dbReference type="PIRSR" id="PIRSR000189-1"/>
    </source>
</evidence>
<accession>A0A397UT98</accession>
<dbReference type="AlphaFoldDB" id="A0A397UT98"/>
<keyword evidence="5" id="KW-0560">Oxidoreductase</keyword>
<feature type="domain" description="FAD dependent oxidoreductase" evidence="8">
    <location>
        <begin position="6"/>
        <end position="345"/>
    </location>
</feature>
<dbReference type="GO" id="GO:0003884">
    <property type="term" value="F:D-amino-acid oxidase activity"/>
    <property type="evidence" value="ECO:0007669"/>
    <property type="project" value="InterPro"/>
</dbReference>
<evidence type="ECO:0000256" key="4">
    <source>
        <dbReference type="ARBA" id="ARBA00022827"/>
    </source>
</evidence>
<dbReference type="PANTHER" id="PTHR11530">
    <property type="entry name" value="D-AMINO ACID OXIDASE"/>
    <property type="match status" value="1"/>
</dbReference>
<proteinExistence type="inferred from homology"/>
<evidence type="ECO:0000256" key="1">
    <source>
        <dbReference type="ARBA" id="ARBA00001974"/>
    </source>
</evidence>
<organism evidence="9 10">
    <name type="scientific">Gigaspora rosea</name>
    <dbReference type="NCBI Taxonomy" id="44941"/>
    <lineage>
        <taxon>Eukaryota</taxon>
        <taxon>Fungi</taxon>
        <taxon>Fungi incertae sedis</taxon>
        <taxon>Mucoromycota</taxon>
        <taxon>Glomeromycotina</taxon>
        <taxon>Glomeromycetes</taxon>
        <taxon>Diversisporales</taxon>
        <taxon>Gigasporaceae</taxon>
        <taxon>Gigaspora</taxon>
    </lineage>
</organism>
<dbReference type="GO" id="GO:0071949">
    <property type="term" value="F:FAD binding"/>
    <property type="evidence" value="ECO:0007669"/>
    <property type="project" value="InterPro"/>
</dbReference>
<evidence type="ECO:0000259" key="8">
    <source>
        <dbReference type="Pfam" id="PF01266"/>
    </source>
</evidence>
<comment type="cofactor">
    <cofactor evidence="1 6">
        <name>FAD</name>
        <dbReference type="ChEBI" id="CHEBI:57692"/>
    </cofactor>
</comment>
<evidence type="ECO:0000313" key="10">
    <source>
        <dbReference type="Proteomes" id="UP000266673"/>
    </source>
</evidence>
<sequence length="359" mass="40160">MPKKHIVILGAGVIGLTTATLLQQEKEFEVTVIARHFPGDLSIDYTSPWAGAHWRSYATNDDSRLIEYEKKTFHHFWNLAKASKNNSGIMIVDGFDYWDRLPDDFSEPWFKDFSPEYRHLDKGELPIGVEFGITYKTVTINAPVYLNYLLHTFLSLGGTTQRANLSHLYDCIKNDTDIVINCSGIHSKTLGGVEDTNVYAAKGQTIVVQLPRSHVNWTFERYSAGCGSGGIAAGGVITYVVPRDNGEVLLGGTYVEHDYSPEPDLEEASAIVQRCLSTRPDLLPHDQTNLVIKKNCVGLRPCRKGGMRIDAEWIYLENFEKKILIVHNYGHGCYGFQSSYGAALDVVKIINSSMFNSKI</sequence>
<feature type="signal peptide" evidence="7">
    <location>
        <begin position="1"/>
        <end position="19"/>
    </location>
</feature>
<evidence type="ECO:0000313" key="9">
    <source>
        <dbReference type="EMBL" id="RIB13444.1"/>
    </source>
</evidence>
<gene>
    <name evidence="9" type="ORF">C2G38_2098295</name>
</gene>
<dbReference type="GO" id="GO:0005737">
    <property type="term" value="C:cytoplasm"/>
    <property type="evidence" value="ECO:0007669"/>
    <property type="project" value="TreeGrafter"/>
</dbReference>
<reference evidence="9 10" key="1">
    <citation type="submission" date="2018-06" db="EMBL/GenBank/DDBJ databases">
        <title>Comparative genomics reveals the genomic features of Rhizophagus irregularis, R. cerebriforme, R. diaphanum and Gigaspora rosea, and their symbiotic lifestyle signature.</title>
        <authorList>
            <person name="Morin E."/>
            <person name="San Clemente H."/>
            <person name="Chen E.C.H."/>
            <person name="De La Providencia I."/>
            <person name="Hainaut M."/>
            <person name="Kuo A."/>
            <person name="Kohler A."/>
            <person name="Murat C."/>
            <person name="Tang N."/>
            <person name="Roy S."/>
            <person name="Loubradou J."/>
            <person name="Henrissat B."/>
            <person name="Grigoriev I.V."/>
            <person name="Corradi N."/>
            <person name="Roux C."/>
            <person name="Martin F.M."/>
        </authorList>
    </citation>
    <scope>NUCLEOTIDE SEQUENCE [LARGE SCALE GENOMIC DNA]</scope>
    <source>
        <strain evidence="9 10">DAOM 194757</strain>
    </source>
</reference>
<feature type="binding site" evidence="6">
    <location>
        <position position="239"/>
    </location>
    <ligand>
        <name>D-dopa</name>
        <dbReference type="ChEBI" id="CHEBI:149689"/>
    </ligand>
</feature>
<dbReference type="SUPFAM" id="SSF54373">
    <property type="entry name" value="FAD-linked reductases, C-terminal domain"/>
    <property type="match status" value="1"/>
</dbReference>
<dbReference type="STRING" id="44941.A0A397UT98"/>
<comment type="caution">
    <text evidence="9">The sequence shown here is derived from an EMBL/GenBank/DDBJ whole genome shotgun (WGS) entry which is preliminary data.</text>
</comment>
<dbReference type="InterPro" id="IPR023209">
    <property type="entry name" value="DAO"/>
</dbReference>
<protein>
    <recommendedName>
        <fullName evidence="8">FAD dependent oxidoreductase domain-containing protein</fullName>
    </recommendedName>
</protein>
<dbReference type="InterPro" id="IPR006076">
    <property type="entry name" value="FAD-dep_OxRdtase"/>
</dbReference>
<dbReference type="PIRSF" id="PIRSF000189">
    <property type="entry name" value="D-aa_oxidase"/>
    <property type="match status" value="1"/>
</dbReference>
<dbReference type="PANTHER" id="PTHR11530:SF11">
    <property type="entry name" value="D-ASPARTATE OXIDASE"/>
    <property type="match status" value="1"/>
</dbReference>
<dbReference type="SUPFAM" id="SSF51971">
    <property type="entry name" value="Nucleotide-binding domain"/>
    <property type="match status" value="1"/>
</dbReference>
<keyword evidence="3" id="KW-0285">Flavoprotein</keyword>
<feature type="binding site" evidence="6">
    <location>
        <begin position="46"/>
        <end position="47"/>
    </location>
    <ligand>
        <name>FAD</name>
        <dbReference type="ChEBI" id="CHEBI:57692"/>
    </ligand>
</feature>
<dbReference type="Gene3D" id="3.40.50.720">
    <property type="entry name" value="NAD(P)-binding Rossmann-like Domain"/>
    <property type="match status" value="1"/>
</dbReference>
<evidence type="ECO:0000256" key="5">
    <source>
        <dbReference type="ARBA" id="ARBA00023002"/>
    </source>
</evidence>
<dbReference type="Proteomes" id="UP000266673">
    <property type="component" value="Unassembled WGS sequence"/>
</dbReference>
<feature type="binding site" evidence="6">
    <location>
        <position position="300"/>
    </location>
    <ligand>
        <name>D-dopa</name>
        <dbReference type="ChEBI" id="CHEBI:149689"/>
    </ligand>
</feature>
<dbReference type="GO" id="GO:0019478">
    <property type="term" value="P:D-amino acid catabolic process"/>
    <property type="evidence" value="ECO:0007669"/>
    <property type="project" value="TreeGrafter"/>
</dbReference>
<comment type="similarity">
    <text evidence="2">Belongs to the DAMOX/DASOX family.</text>
</comment>
<evidence type="ECO:0000256" key="7">
    <source>
        <dbReference type="SAM" id="SignalP"/>
    </source>
</evidence>
<dbReference type="EMBL" id="QKWP01000923">
    <property type="protein sequence ID" value="RIB13444.1"/>
    <property type="molecule type" value="Genomic_DNA"/>
</dbReference>